<dbReference type="Gene3D" id="1.10.101.10">
    <property type="entry name" value="PGBD-like superfamily/PGBD"/>
    <property type="match status" value="1"/>
</dbReference>
<reference evidence="3 4" key="1">
    <citation type="submission" date="2018-01" db="EMBL/GenBank/DDBJ databases">
        <authorList>
            <person name="Gaut B.S."/>
            <person name="Morton B.R."/>
            <person name="Clegg M.T."/>
            <person name="Duvall M.R."/>
        </authorList>
    </citation>
    <scope>NUCLEOTIDE SEQUENCE [LARGE SCALE GENOMIC DNA]</scope>
    <source>
        <strain evidence="3">GP69</strain>
    </source>
</reference>
<keyword evidence="4" id="KW-1185">Reference proteome</keyword>
<dbReference type="InterPro" id="IPR057370">
    <property type="entry name" value="ELLD"/>
</dbReference>
<dbReference type="AlphaFoldDB" id="A0A2K4ZP17"/>
<evidence type="ECO:0000313" key="4">
    <source>
        <dbReference type="Proteomes" id="UP000236311"/>
    </source>
</evidence>
<dbReference type="EMBL" id="OFSM01000042">
    <property type="protein sequence ID" value="SOY32210.1"/>
    <property type="molecule type" value="Genomic_DNA"/>
</dbReference>
<dbReference type="InterPro" id="IPR036366">
    <property type="entry name" value="PGBDSf"/>
</dbReference>
<organism evidence="3 4">
    <name type="scientific">Acetatifactor muris</name>
    <dbReference type="NCBI Taxonomy" id="879566"/>
    <lineage>
        <taxon>Bacteria</taxon>
        <taxon>Bacillati</taxon>
        <taxon>Bacillota</taxon>
        <taxon>Clostridia</taxon>
        <taxon>Lachnospirales</taxon>
        <taxon>Lachnospiraceae</taxon>
        <taxon>Acetatifactor</taxon>
    </lineage>
</organism>
<evidence type="ECO:0000313" key="3">
    <source>
        <dbReference type="EMBL" id="SOY32210.1"/>
    </source>
</evidence>
<dbReference type="RefSeq" id="WP_103242179.1">
    <property type="nucleotide sequence ID" value="NZ_JANJZD010000047.1"/>
</dbReference>
<name>A0A2K4ZP17_9FIRM</name>
<sequence length="291" mass="31733">MAVRIAHASIDERNRISGGIAGDQTGKEVCIRSWYSKPWQYMIRCKDAQMREKIAYAMERAANNQAIGYDQGQRNTLLAYAKNVGYDPGKVTTKCETDCSALVSLACIYAGIPESALVVSGNSATTSTLRNRLKSTGKFEIYSASKFLSSSEYILRGDILLKEGSHVVVAIDNGAKSSISSIPSNDIITYTHRNFVKEVQYAIGAKVDGIAGSETLSKTVTVSRLKNNRHVVVRPIQKYLNSIGFNCGTVDGIAGIKFDAAVKAFQRVNGCVVDGEVTSQKNTWKKLLRLS</sequence>
<dbReference type="Pfam" id="PF01471">
    <property type="entry name" value="PG_binding_1"/>
    <property type="match status" value="1"/>
</dbReference>
<dbReference type="OrthoDB" id="2068319at2"/>
<dbReference type="InterPro" id="IPR002477">
    <property type="entry name" value="Peptidoglycan-bd-like"/>
</dbReference>
<dbReference type="InterPro" id="IPR036365">
    <property type="entry name" value="PGBD-like_sf"/>
</dbReference>
<dbReference type="Pfam" id="PF25309">
    <property type="entry name" value="ELLD"/>
    <property type="match status" value="1"/>
</dbReference>
<proteinExistence type="predicted"/>
<dbReference type="Proteomes" id="UP000236311">
    <property type="component" value="Unassembled WGS sequence"/>
</dbReference>
<accession>A0A2K4ZP17</accession>
<feature type="domain" description="Peptidoglycan binding-like" evidence="1">
    <location>
        <begin position="233"/>
        <end position="280"/>
    </location>
</feature>
<dbReference type="SUPFAM" id="SSF47090">
    <property type="entry name" value="PGBD-like"/>
    <property type="match status" value="1"/>
</dbReference>
<feature type="domain" description="Endolysin-like" evidence="2">
    <location>
        <begin position="5"/>
        <end position="176"/>
    </location>
</feature>
<protein>
    <submittedName>
        <fullName evidence="3">Peptidoglycan binding domain protein</fullName>
    </submittedName>
</protein>
<evidence type="ECO:0000259" key="2">
    <source>
        <dbReference type="Pfam" id="PF25309"/>
    </source>
</evidence>
<gene>
    <name evidence="3" type="ORF">AMURIS_04968</name>
</gene>
<evidence type="ECO:0000259" key="1">
    <source>
        <dbReference type="Pfam" id="PF01471"/>
    </source>
</evidence>